<organism evidence="1 2">
    <name type="scientific">Manganibacter manganicus</name>
    <dbReference type="NCBI Taxonomy" id="1873176"/>
    <lineage>
        <taxon>Bacteria</taxon>
        <taxon>Pseudomonadati</taxon>
        <taxon>Pseudomonadota</taxon>
        <taxon>Alphaproteobacteria</taxon>
        <taxon>Hyphomicrobiales</taxon>
        <taxon>Phyllobacteriaceae</taxon>
        <taxon>Manganibacter</taxon>
    </lineage>
</organism>
<sequence length="83" mass="9471">MLGLRWSFERTQDPVSMVVENAGNGLALDLPVIKNSSWNDLTRCDQFASNHSLSFDDRLRPEVFLTATATPFFWPSRIQDNLL</sequence>
<evidence type="ECO:0000313" key="1">
    <source>
        <dbReference type="EMBL" id="OQM73372.1"/>
    </source>
</evidence>
<comment type="caution">
    <text evidence="1">The sequence shown here is derived from an EMBL/GenBank/DDBJ whole genome shotgun (WGS) entry which is preliminary data.</text>
</comment>
<accession>A0A1V8RJI1</accession>
<name>A0A1V8RJI1_9HYPH</name>
<protein>
    <submittedName>
        <fullName evidence="1">Uncharacterized protein</fullName>
    </submittedName>
</protein>
<keyword evidence="2" id="KW-1185">Reference proteome</keyword>
<dbReference type="RefSeq" id="WP_158083554.1">
    <property type="nucleotide sequence ID" value="NZ_MDET01000059.1"/>
</dbReference>
<dbReference type="EMBL" id="MDET01000059">
    <property type="protein sequence ID" value="OQM73372.1"/>
    <property type="molecule type" value="Genomic_DNA"/>
</dbReference>
<reference evidence="1 2" key="1">
    <citation type="journal article" date="2016" name="Int. J. Syst. Evol. Microbiol.">
        <title>Pseudaminobacter manganicus sp. nov., isolated from sludge of a manganese mine.</title>
        <authorList>
            <person name="Li J."/>
            <person name="Huang J."/>
            <person name="Liao S."/>
            <person name="Wang G."/>
        </authorList>
    </citation>
    <scope>NUCLEOTIDE SEQUENCE [LARGE SCALE GENOMIC DNA]</scope>
    <source>
        <strain evidence="1 2">JH-7</strain>
    </source>
</reference>
<proteinExistence type="predicted"/>
<gene>
    <name evidence="1" type="ORF">BFN67_08705</name>
</gene>
<dbReference type="Proteomes" id="UP000191905">
    <property type="component" value="Unassembled WGS sequence"/>
</dbReference>
<dbReference type="AlphaFoldDB" id="A0A1V8RJI1"/>
<evidence type="ECO:0000313" key="2">
    <source>
        <dbReference type="Proteomes" id="UP000191905"/>
    </source>
</evidence>